<organism evidence="1 2">
    <name type="scientific">Escherichia coli</name>
    <dbReference type="NCBI Taxonomy" id="562"/>
    <lineage>
        <taxon>Bacteria</taxon>
        <taxon>Pseudomonadati</taxon>
        <taxon>Pseudomonadota</taxon>
        <taxon>Gammaproteobacteria</taxon>
        <taxon>Enterobacterales</taxon>
        <taxon>Enterobacteriaceae</taxon>
        <taxon>Escherichia</taxon>
    </lineage>
</organism>
<reference evidence="1 2" key="1">
    <citation type="submission" date="2019-12" db="EMBL/GenBank/DDBJ databases">
        <title>Enteriobacteria Tanzani isolates_10434.</title>
        <authorList>
            <person name="Subbiah M."/>
            <person name="Call D."/>
        </authorList>
    </citation>
    <scope>NUCLEOTIDE SEQUENCE [LARGE SCALE GENOMIC DNA]</scope>
    <source>
        <strain evidence="1 2">10434wG3</strain>
    </source>
</reference>
<keyword evidence="1" id="KW-0489">Methyltransferase</keyword>
<dbReference type="Proteomes" id="UP000447081">
    <property type="component" value="Unassembled WGS sequence"/>
</dbReference>
<keyword evidence="1" id="KW-0808">Transferase</keyword>
<dbReference type="AlphaFoldDB" id="A0A6N8QQ17"/>
<feature type="non-terminal residue" evidence="1">
    <location>
        <position position="1"/>
    </location>
</feature>
<evidence type="ECO:0000313" key="1">
    <source>
        <dbReference type="EMBL" id="MXJ13264.1"/>
    </source>
</evidence>
<dbReference type="EMBL" id="WUIG01001734">
    <property type="protein sequence ID" value="MXJ13264.1"/>
    <property type="molecule type" value="Genomic_DNA"/>
</dbReference>
<name>A0A6N8QQ17_ECOLX</name>
<dbReference type="GO" id="GO:0008168">
    <property type="term" value="F:methyltransferase activity"/>
    <property type="evidence" value="ECO:0007669"/>
    <property type="project" value="UniProtKB-KW"/>
</dbReference>
<evidence type="ECO:0000313" key="2">
    <source>
        <dbReference type="Proteomes" id="UP000447081"/>
    </source>
</evidence>
<gene>
    <name evidence="1" type="ORF">GRW24_33270</name>
</gene>
<proteinExistence type="predicted"/>
<comment type="caution">
    <text evidence="1">The sequence shown here is derived from an EMBL/GenBank/DDBJ whole genome shotgun (WGS) entry which is preliminary data.</text>
</comment>
<protein>
    <submittedName>
        <fullName evidence="1">SAM-dependent methyltransferase</fullName>
    </submittedName>
</protein>
<sequence length="69" mass="7766">HASRFHVLPWNKHGGKLLNAHIPALGCLQLIVARKRTIPLTLNPMKQSKNKPRIRQAVGATRQCRKPQA</sequence>
<accession>A0A6N8QQ17</accession>
<dbReference type="GO" id="GO:0032259">
    <property type="term" value="P:methylation"/>
    <property type="evidence" value="ECO:0007669"/>
    <property type="project" value="UniProtKB-KW"/>
</dbReference>